<protein>
    <recommendedName>
        <fullName evidence="2">HTH cro/C1-type domain-containing protein</fullName>
    </recommendedName>
</protein>
<dbReference type="InterPro" id="IPR010982">
    <property type="entry name" value="Lambda_DNA-bd_dom_sf"/>
</dbReference>
<evidence type="ECO:0008006" key="2">
    <source>
        <dbReference type="Google" id="ProtNLM"/>
    </source>
</evidence>
<dbReference type="SUPFAM" id="SSF47413">
    <property type="entry name" value="lambda repressor-like DNA-binding domains"/>
    <property type="match status" value="1"/>
</dbReference>
<name>W1XQU9_9ZZZZ</name>
<accession>W1XQU9</accession>
<sequence length="72" mass="8457">MNNLKQYQTLIGYRKMAGLNQRDMKDILGISLTIYNAKENGKVRFNQDDMKTIKNVLSEKLNKKLTIDELFF</sequence>
<organism evidence="1">
    <name type="scientific">human gut metagenome</name>
    <dbReference type="NCBI Taxonomy" id="408170"/>
    <lineage>
        <taxon>unclassified sequences</taxon>
        <taxon>metagenomes</taxon>
        <taxon>organismal metagenomes</taxon>
    </lineage>
</organism>
<comment type="caution">
    <text evidence="1">The sequence shown here is derived from an EMBL/GenBank/DDBJ whole genome shotgun (WGS) entry which is preliminary data.</text>
</comment>
<evidence type="ECO:0000313" key="1">
    <source>
        <dbReference type="EMBL" id="ETJ32511.1"/>
    </source>
</evidence>
<gene>
    <name evidence="1" type="ORF">Q604_UNBC13033G0001</name>
</gene>
<reference evidence="1" key="1">
    <citation type="submission" date="2013-12" db="EMBL/GenBank/DDBJ databases">
        <title>A Varibaculum cambriense genome reconstructed from a premature infant gut community with otherwise low bacterial novelty that shifts toward anaerobic metabolism during the third week of life.</title>
        <authorList>
            <person name="Brown C.T."/>
            <person name="Sharon I."/>
            <person name="Thomas B.C."/>
            <person name="Castelle C.J."/>
            <person name="Morowitz M.J."/>
            <person name="Banfield J.F."/>
        </authorList>
    </citation>
    <scope>NUCLEOTIDE SEQUENCE</scope>
</reference>
<dbReference type="AlphaFoldDB" id="W1XQU9"/>
<dbReference type="GO" id="GO:0003677">
    <property type="term" value="F:DNA binding"/>
    <property type="evidence" value="ECO:0007669"/>
    <property type="project" value="InterPro"/>
</dbReference>
<dbReference type="Gene3D" id="1.10.260.40">
    <property type="entry name" value="lambda repressor-like DNA-binding domains"/>
    <property type="match status" value="1"/>
</dbReference>
<proteinExistence type="predicted"/>
<dbReference type="EMBL" id="AZMM01013033">
    <property type="protein sequence ID" value="ETJ32511.1"/>
    <property type="molecule type" value="Genomic_DNA"/>
</dbReference>